<sequence>MSSYTGERDGAGTGAAGPERAAETDEATARGGDRRRRERRGGGSHEGSEGREGGAWSQGASVGWRL</sequence>
<dbReference type="EMBL" id="GBRH01158528">
    <property type="protein sequence ID" value="JAE39368.1"/>
    <property type="molecule type" value="Transcribed_RNA"/>
</dbReference>
<accession>A0A0A9I2G6</accession>
<evidence type="ECO:0000256" key="1">
    <source>
        <dbReference type="SAM" id="MobiDB-lite"/>
    </source>
</evidence>
<proteinExistence type="predicted"/>
<feature type="region of interest" description="Disordered" evidence="1">
    <location>
        <begin position="1"/>
        <end position="66"/>
    </location>
</feature>
<reference evidence="2" key="2">
    <citation type="journal article" date="2015" name="Data Brief">
        <title>Shoot transcriptome of the giant reed, Arundo donax.</title>
        <authorList>
            <person name="Barrero R.A."/>
            <person name="Guerrero F.D."/>
            <person name="Moolhuijzen P."/>
            <person name="Goolsby J.A."/>
            <person name="Tidwell J."/>
            <person name="Bellgard S.E."/>
            <person name="Bellgard M.I."/>
        </authorList>
    </citation>
    <scope>NUCLEOTIDE SEQUENCE</scope>
    <source>
        <tissue evidence="2">Shoot tissue taken approximately 20 cm above the soil surface</tissue>
    </source>
</reference>
<protein>
    <submittedName>
        <fullName evidence="2">Uncharacterized protein</fullName>
    </submittedName>
</protein>
<dbReference type="AlphaFoldDB" id="A0A0A9I2G6"/>
<feature type="compositionally biased region" description="Basic and acidic residues" evidence="1">
    <location>
        <begin position="1"/>
        <end position="10"/>
    </location>
</feature>
<feature type="compositionally biased region" description="Basic and acidic residues" evidence="1">
    <location>
        <begin position="20"/>
        <end position="32"/>
    </location>
</feature>
<name>A0A0A9I2G6_ARUDO</name>
<organism evidence="2">
    <name type="scientific">Arundo donax</name>
    <name type="common">Giant reed</name>
    <name type="synonym">Donax arundinaceus</name>
    <dbReference type="NCBI Taxonomy" id="35708"/>
    <lineage>
        <taxon>Eukaryota</taxon>
        <taxon>Viridiplantae</taxon>
        <taxon>Streptophyta</taxon>
        <taxon>Embryophyta</taxon>
        <taxon>Tracheophyta</taxon>
        <taxon>Spermatophyta</taxon>
        <taxon>Magnoliopsida</taxon>
        <taxon>Liliopsida</taxon>
        <taxon>Poales</taxon>
        <taxon>Poaceae</taxon>
        <taxon>PACMAD clade</taxon>
        <taxon>Arundinoideae</taxon>
        <taxon>Arundineae</taxon>
        <taxon>Arundo</taxon>
    </lineage>
</organism>
<evidence type="ECO:0000313" key="2">
    <source>
        <dbReference type="EMBL" id="JAE39368.1"/>
    </source>
</evidence>
<reference evidence="2" key="1">
    <citation type="submission" date="2014-09" db="EMBL/GenBank/DDBJ databases">
        <authorList>
            <person name="Magalhaes I.L.F."/>
            <person name="Oliveira U."/>
            <person name="Santos F.R."/>
            <person name="Vidigal T.H.D.A."/>
            <person name="Brescovit A.D."/>
            <person name="Santos A.J."/>
        </authorList>
    </citation>
    <scope>NUCLEOTIDE SEQUENCE</scope>
    <source>
        <tissue evidence="2">Shoot tissue taken approximately 20 cm above the soil surface</tissue>
    </source>
</reference>
<feature type="compositionally biased region" description="Basic and acidic residues" evidence="1">
    <location>
        <begin position="40"/>
        <end position="52"/>
    </location>
</feature>